<evidence type="ECO:0000259" key="2">
    <source>
        <dbReference type="Pfam" id="PF03118"/>
    </source>
</evidence>
<keyword evidence="4" id="KW-1185">Reference proteome</keyword>
<reference evidence="3 4" key="1">
    <citation type="submission" date="2020-08" db="EMBL/GenBank/DDBJ databases">
        <title>Functional genomics of gut bacteria from endangered species of beetles.</title>
        <authorList>
            <person name="Carlos-Shanley C."/>
        </authorList>
    </citation>
    <scope>NUCLEOTIDE SEQUENCE [LARGE SCALE GENOMIC DNA]</scope>
    <source>
        <strain evidence="3 4">S00124</strain>
    </source>
</reference>
<dbReference type="Proteomes" id="UP000562492">
    <property type="component" value="Unassembled WGS sequence"/>
</dbReference>
<evidence type="ECO:0000313" key="3">
    <source>
        <dbReference type="EMBL" id="MBB6578337.1"/>
    </source>
</evidence>
<keyword evidence="3" id="KW-0804">Transcription</keyword>
<dbReference type="SUPFAM" id="SSF47789">
    <property type="entry name" value="C-terminal domain of RNA polymerase alpha subunit"/>
    <property type="match status" value="1"/>
</dbReference>
<dbReference type="EMBL" id="JACHKZ010000013">
    <property type="protein sequence ID" value="MBB6578337.1"/>
    <property type="molecule type" value="Genomic_DNA"/>
</dbReference>
<organism evidence="3 4">
    <name type="scientific">Comamonas odontotermitis</name>
    <dbReference type="NCBI Taxonomy" id="379895"/>
    <lineage>
        <taxon>Bacteria</taxon>
        <taxon>Pseudomonadati</taxon>
        <taxon>Pseudomonadota</taxon>
        <taxon>Betaproteobacteria</taxon>
        <taxon>Burkholderiales</taxon>
        <taxon>Comamonadaceae</taxon>
        <taxon>Comamonas</taxon>
    </lineage>
</organism>
<feature type="domain" description="RNA polymerase alpha subunit C-terminal" evidence="2">
    <location>
        <begin position="16"/>
        <end position="61"/>
    </location>
</feature>
<comment type="caution">
    <text evidence="3">The sequence shown here is derived from an EMBL/GenBank/DDBJ whole genome shotgun (WGS) entry which is preliminary data.</text>
</comment>
<accession>A0ABR6RGQ3</accession>
<protein>
    <submittedName>
        <fullName evidence="3">DNA-directed RNA polymerase alpha subunit</fullName>
    </submittedName>
</protein>
<feature type="compositionally biased region" description="Basic residues" evidence="1">
    <location>
        <begin position="70"/>
        <end position="82"/>
    </location>
</feature>
<dbReference type="InterPro" id="IPR011260">
    <property type="entry name" value="RNAP_asu_C"/>
</dbReference>
<gene>
    <name evidence="3" type="ORF">HNP33_002418</name>
</gene>
<evidence type="ECO:0000313" key="4">
    <source>
        <dbReference type="Proteomes" id="UP000562492"/>
    </source>
</evidence>
<dbReference type="GO" id="GO:0000428">
    <property type="term" value="C:DNA-directed RNA polymerase complex"/>
    <property type="evidence" value="ECO:0007669"/>
    <property type="project" value="UniProtKB-KW"/>
</dbReference>
<dbReference type="Gene3D" id="1.10.150.20">
    <property type="entry name" value="5' to 3' exonuclease, C-terminal subdomain"/>
    <property type="match status" value="1"/>
</dbReference>
<evidence type="ECO:0000256" key="1">
    <source>
        <dbReference type="SAM" id="MobiDB-lite"/>
    </source>
</evidence>
<dbReference type="RefSeq" id="WP_184708528.1">
    <property type="nucleotide sequence ID" value="NZ_JACHKZ010000013.1"/>
</dbReference>
<feature type="region of interest" description="Disordered" evidence="1">
    <location>
        <begin position="65"/>
        <end position="94"/>
    </location>
</feature>
<keyword evidence="3" id="KW-0240">DNA-directed RNA polymerase</keyword>
<dbReference type="Pfam" id="PF03118">
    <property type="entry name" value="RNA_pol_A_CTD"/>
    <property type="match status" value="1"/>
</dbReference>
<sequence>MIKAGAPLPTPLPERLSNRTLNTLARNGITTAEQVADAYPIRLLKIPGFGLTALREVEMALFPWQQYTPTRRKRGRQPKHSTGRAPDGGQQTSS</sequence>
<name>A0ABR6RGQ3_9BURK</name>
<proteinExistence type="predicted"/>